<organism evidence="1 2">
    <name type="scientific">Engystomops pustulosus</name>
    <name type="common">Tungara frog</name>
    <name type="synonym">Physalaemus pustulosus</name>
    <dbReference type="NCBI Taxonomy" id="76066"/>
    <lineage>
        <taxon>Eukaryota</taxon>
        <taxon>Metazoa</taxon>
        <taxon>Chordata</taxon>
        <taxon>Craniata</taxon>
        <taxon>Vertebrata</taxon>
        <taxon>Euteleostomi</taxon>
        <taxon>Amphibia</taxon>
        <taxon>Batrachia</taxon>
        <taxon>Anura</taxon>
        <taxon>Neobatrachia</taxon>
        <taxon>Hyloidea</taxon>
        <taxon>Leptodactylidae</taxon>
        <taxon>Leiuperinae</taxon>
        <taxon>Engystomops</taxon>
    </lineage>
</organism>
<dbReference type="EMBL" id="WNYA01000004">
    <property type="protein sequence ID" value="KAG8579552.1"/>
    <property type="molecule type" value="Genomic_DNA"/>
</dbReference>
<gene>
    <name evidence="1" type="ORF">GDO81_010941</name>
</gene>
<accession>A0AAV7C3L1</accession>
<evidence type="ECO:0000313" key="1">
    <source>
        <dbReference type="EMBL" id="KAG8579552.1"/>
    </source>
</evidence>
<sequence length="163" mass="18728">MFIFIPFTLCKVVSWIPPKTSFHFMFPGLGPPLCALSQVGVSSAFLAFMSVWLENYCHFWQHSSGGRPGAPCFFGYFLALVTYMLGGHSLCPQLINKWDYLITDQKAKTLSLTKSNSREEITAEFPYLSSIRIREEQYYLVEDVALLYVCERRKISRHIIPLN</sequence>
<comment type="caution">
    <text evidence="1">The sequence shown here is derived from an EMBL/GenBank/DDBJ whole genome shotgun (WGS) entry which is preliminary data.</text>
</comment>
<name>A0AAV7C3L1_ENGPU</name>
<proteinExistence type="predicted"/>
<dbReference type="Proteomes" id="UP000824782">
    <property type="component" value="Unassembled WGS sequence"/>
</dbReference>
<keyword evidence="2" id="KW-1185">Reference proteome</keyword>
<dbReference type="AlphaFoldDB" id="A0AAV7C3L1"/>
<reference evidence="1" key="1">
    <citation type="thesis" date="2020" institute="ProQuest LLC" country="789 East Eisenhower Parkway, Ann Arbor, MI, USA">
        <title>Comparative Genomics and Chromosome Evolution.</title>
        <authorList>
            <person name="Mudd A.B."/>
        </authorList>
    </citation>
    <scope>NUCLEOTIDE SEQUENCE</scope>
    <source>
        <strain evidence="1">237g6f4</strain>
        <tissue evidence="1">Blood</tissue>
    </source>
</reference>
<protein>
    <submittedName>
        <fullName evidence="1">Uncharacterized protein</fullName>
    </submittedName>
</protein>
<evidence type="ECO:0000313" key="2">
    <source>
        <dbReference type="Proteomes" id="UP000824782"/>
    </source>
</evidence>